<protein>
    <recommendedName>
        <fullName evidence="5">Glycine zipper family protein</fullName>
    </recommendedName>
</protein>
<keyword evidence="1" id="KW-1133">Transmembrane helix</keyword>
<proteinExistence type="predicted"/>
<organism evidence="3 4">
    <name type="scientific">Hanamia caeni</name>
    <dbReference type="NCBI Taxonomy" id="2294116"/>
    <lineage>
        <taxon>Bacteria</taxon>
        <taxon>Pseudomonadati</taxon>
        <taxon>Bacteroidota</taxon>
        <taxon>Chitinophagia</taxon>
        <taxon>Chitinophagales</taxon>
        <taxon>Chitinophagaceae</taxon>
        <taxon>Hanamia</taxon>
    </lineage>
</organism>
<feature type="chain" id="PRO_5018259266" description="Glycine zipper family protein" evidence="2">
    <location>
        <begin position="21"/>
        <end position="189"/>
    </location>
</feature>
<sequence>MKRKMLASCILMCAFLLAKSQSVPLTKEPDTAKTFLVQLKNGKKSDFGYLAGINDSALQIAHKRVGLLSSLREGSPYKTYYYQNIETLGIGKYGSVGKGFASGALTGFGAGALMAVILSNGDSFVGAGAIIILGVLGAIPGTLIGGLLGSHKRKFNIKRNKENFEAMKTAVVKMANDNDTLVTHSAIIK</sequence>
<dbReference type="Proteomes" id="UP000267223">
    <property type="component" value="Unassembled WGS sequence"/>
</dbReference>
<dbReference type="AlphaFoldDB" id="A0A3M9ND76"/>
<feature type="signal peptide" evidence="2">
    <location>
        <begin position="1"/>
        <end position="20"/>
    </location>
</feature>
<reference evidence="3 4" key="1">
    <citation type="submission" date="2018-11" db="EMBL/GenBank/DDBJ databases">
        <title>Draft genome sequence of Ferruginibacter sp. BO-59.</title>
        <authorList>
            <person name="Im W.T."/>
        </authorList>
    </citation>
    <scope>NUCLEOTIDE SEQUENCE [LARGE SCALE GENOMIC DNA]</scope>
    <source>
        <strain evidence="3 4">BO-59</strain>
    </source>
</reference>
<comment type="caution">
    <text evidence="3">The sequence shown here is derived from an EMBL/GenBank/DDBJ whole genome shotgun (WGS) entry which is preliminary data.</text>
</comment>
<gene>
    <name evidence="3" type="ORF">EFY79_12500</name>
</gene>
<evidence type="ECO:0000256" key="1">
    <source>
        <dbReference type="SAM" id="Phobius"/>
    </source>
</evidence>
<keyword evidence="2" id="KW-0732">Signal</keyword>
<dbReference type="RefSeq" id="WP_123121050.1">
    <property type="nucleotide sequence ID" value="NZ_RJJR01000009.1"/>
</dbReference>
<accession>A0A3M9ND76</accession>
<keyword evidence="1" id="KW-0812">Transmembrane</keyword>
<evidence type="ECO:0008006" key="5">
    <source>
        <dbReference type="Google" id="ProtNLM"/>
    </source>
</evidence>
<dbReference type="EMBL" id="RJJR01000009">
    <property type="protein sequence ID" value="RNI35770.1"/>
    <property type="molecule type" value="Genomic_DNA"/>
</dbReference>
<feature type="transmembrane region" description="Helical" evidence="1">
    <location>
        <begin position="124"/>
        <end position="149"/>
    </location>
</feature>
<evidence type="ECO:0000313" key="4">
    <source>
        <dbReference type="Proteomes" id="UP000267223"/>
    </source>
</evidence>
<name>A0A3M9ND76_9BACT</name>
<keyword evidence="1" id="KW-0472">Membrane</keyword>
<keyword evidence="4" id="KW-1185">Reference proteome</keyword>
<evidence type="ECO:0000256" key="2">
    <source>
        <dbReference type="SAM" id="SignalP"/>
    </source>
</evidence>
<evidence type="ECO:0000313" key="3">
    <source>
        <dbReference type="EMBL" id="RNI35770.1"/>
    </source>
</evidence>